<sequence length="94" mass="10462">MAAAASVSLTEKEPYAISSAIFLRRKKLAGGSIYSLRTHQVQTCLILAGTGCDIAYALMCTPMRERDYSPTWMRTEDAHSFKHTLVPEVLLDVR</sequence>
<gene>
    <name evidence="1" type="ORF">OAUR00152_LOCUS4046</name>
</gene>
<proteinExistence type="predicted"/>
<dbReference type="AlphaFoldDB" id="A0A7S4M9F7"/>
<dbReference type="EMBL" id="HBKQ01005937">
    <property type="protein sequence ID" value="CAE2209635.1"/>
    <property type="molecule type" value="Transcribed_RNA"/>
</dbReference>
<accession>A0A7S4M9F7</accession>
<organism evidence="1">
    <name type="scientific">Odontella aurita</name>
    <dbReference type="NCBI Taxonomy" id="265563"/>
    <lineage>
        <taxon>Eukaryota</taxon>
        <taxon>Sar</taxon>
        <taxon>Stramenopiles</taxon>
        <taxon>Ochrophyta</taxon>
        <taxon>Bacillariophyta</taxon>
        <taxon>Mediophyceae</taxon>
        <taxon>Biddulphiophycidae</taxon>
        <taxon>Eupodiscales</taxon>
        <taxon>Odontellaceae</taxon>
        <taxon>Odontella</taxon>
    </lineage>
</organism>
<protein>
    <submittedName>
        <fullName evidence="1">Uncharacterized protein</fullName>
    </submittedName>
</protein>
<evidence type="ECO:0000313" key="1">
    <source>
        <dbReference type="EMBL" id="CAE2209635.1"/>
    </source>
</evidence>
<reference evidence="1" key="1">
    <citation type="submission" date="2021-01" db="EMBL/GenBank/DDBJ databases">
        <authorList>
            <person name="Corre E."/>
            <person name="Pelletier E."/>
            <person name="Niang G."/>
            <person name="Scheremetjew M."/>
            <person name="Finn R."/>
            <person name="Kale V."/>
            <person name="Holt S."/>
            <person name="Cochrane G."/>
            <person name="Meng A."/>
            <person name="Brown T."/>
            <person name="Cohen L."/>
        </authorList>
    </citation>
    <scope>NUCLEOTIDE SEQUENCE</scope>
    <source>
        <strain evidence="1">Isolate 1302-5</strain>
    </source>
</reference>
<name>A0A7S4M9F7_9STRA</name>